<keyword evidence="1" id="KW-0472">Membrane</keyword>
<proteinExistence type="predicted"/>
<evidence type="ECO:0000313" key="3">
    <source>
        <dbReference type="Proteomes" id="UP000248014"/>
    </source>
</evidence>
<keyword evidence="1" id="KW-1133">Transmembrane helix</keyword>
<dbReference type="Proteomes" id="UP000248014">
    <property type="component" value="Unassembled WGS sequence"/>
</dbReference>
<gene>
    <name evidence="2" type="ORF">C7451_110116</name>
</gene>
<dbReference type="OrthoDB" id="1495896at2"/>
<accession>A0A2V3V9J0</accession>
<comment type="caution">
    <text evidence="2">The sequence shown here is derived from an EMBL/GenBank/DDBJ whole genome shotgun (WGS) entry which is preliminary data.</text>
</comment>
<keyword evidence="1" id="KW-0812">Transmembrane</keyword>
<dbReference type="EMBL" id="QJJM01000010">
    <property type="protein sequence ID" value="PXW73389.1"/>
    <property type="molecule type" value="Genomic_DNA"/>
</dbReference>
<dbReference type="InterPro" id="IPR008620">
    <property type="entry name" value="FixH"/>
</dbReference>
<keyword evidence="3" id="KW-1185">Reference proteome</keyword>
<organism evidence="2 3">
    <name type="scientific">Blastomonas natatoria</name>
    <dbReference type="NCBI Taxonomy" id="34015"/>
    <lineage>
        <taxon>Bacteria</taxon>
        <taxon>Pseudomonadati</taxon>
        <taxon>Pseudomonadota</taxon>
        <taxon>Alphaproteobacteria</taxon>
        <taxon>Sphingomonadales</taxon>
        <taxon>Sphingomonadaceae</taxon>
        <taxon>Blastomonas</taxon>
    </lineage>
</organism>
<evidence type="ECO:0000313" key="2">
    <source>
        <dbReference type="EMBL" id="PXW73389.1"/>
    </source>
</evidence>
<protein>
    <submittedName>
        <fullName evidence="2">Nitrogen fixation protein FixH</fullName>
    </submittedName>
</protein>
<evidence type="ECO:0000256" key="1">
    <source>
        <dbReference type="SAM" id="Phobius"/>
    </source>
</evidence>
<dbReference type="Pfam" id="PF05751">
    <property type="entry name" value="FixH"/>
    <property type="match status" value="1"/>
</dbReference>
<feature type="transmembrane region" description="Helical" evidence="1">
    <location>
        <begin position="12"/>
        <end position="31"/>
    </location>
</feature>
<sequence>MATRTAPRPFTGWHITAILVGFFVIVMAVNFTMARLALSSFGGKVVENSYVASQHYNELLEKAEAQDRLGWQPSVWLDRTRHVRVTLAHDGERLPIESATAMIHHPLGRLPSQALVMVGDGQGGIVSTKAIPQGRWRIELAVTHGDDEARYRRDLK</sequence>
<dbReference type="AlphaFoldDB" id="A0A2V3V9J0"/>
<dbReference type="RefSeq" id="WP_110299525.1">
    <property type="nucleotide sequence ID" value="NZ_QJJM01000010.1"/>
</dbReference>
<name>A0A2V3V9J0_9SPHN</name>
<reference evidence="2 3" key="1">
    <citation type="submission" date="2018-05" db="EMBL/GenBank/DDBJ databases">
        <title>Genomic Encyclopedia of Type Strains, Phase IV (KMG-IV): sequencing the most valuable type-strain genomes for metagenomic binning, comparative biology and taxonomic classification.</title>
        <authorList>
            <person name="Goeker M."/>
        </authorList>
    </citation>
    <scope>NUCLEOTIDE SEQUENCE [LARGE SCALE GENOMIC DNA]</scope>
    <source>
        <strain evidence="2 3">DSM 3183</strain>
    </source>
</reference>